<dbReference type="InterPro" id="IPR018062">
    <property type="entry name" value="HTH_AraC-typ_CS"/>
</dbReference>
<dbReference type="SUPFAM" id="SSF51215">
    <property type="entry name" value="Regulatory protein AraC"/>
    <property type="match status" value="1"/>
</dbReference>
<evidence type="ECO:0000313" key="5">
    <source>
        <dbReference type="EMBL" id="MFD1675882.1"/>
    </source>
</evidence>
<dbReference type="InterPro" id="IPR037923">
    <property type="entry name" value="HTH-like"/>
</dbReference>
<dbReference type="RefSeq" id="WP_377943763.1">
    <property type="nucleotide sequence ID" value="NZ_JBHUCX010000035.1"/>
</dbReference>
<dbReference type="Pfam" id="PF12833">
    <property type="entry name" value="HTH_18"/>
    <property type="match status" value="1"/>
</dbReference>
<comment type="caution">
    <text evidence="5">The sequence shown here is derived from an EMBL/GenBank/DDBJ whole genome shotgun (WGS) entry which is preliminary data.</text>
</comment>
<dbReference type="Gene3D" id="2.60.120.10">
    <property type="entry name" value="Jelly Rolls"/>
    <property type="match status" value="1"/>
</dbReference>
<gene>
    <name evidence="5" type="ORF">ACFSB2_14355</name>
</gene>
<dbReference type="Pfam" id="PF02311">
    <property type="entry name" value="AraC_binding"/>
    <property type="match status" value="1"/>
</dbReference>
<accession>A0ABW4JHP7</accession>
<organism evidence="5 6">
    <name type="scientific">Alicyclobacillus fodiniaquatilis</name>
    <dbReference type="NCBI Taxonomy" id="1661150"/>
    <lineage>
        <taxon>Bacteria</taxon>
        <taxon>Bacillati</taxon>
        <taxon>Bacillota</taxon>
        <taxon>Bacilli</taxon>
        <taxon>Bacillales</taxon>
        <taxon>Alicyclobacillaceae</taxon>
        <taxon>Alicyclobacillus</taxon>
    </lineage>
</organism>
<evidence type="ECO:0000256" key="1">
    <source>
        <dbReference type="ARBA" id="ARBA00023015"/>
    </source>
</evidence>
<dbReference type="PROSITE" id="PS00041">
    <property type="entry name" value="HTH_ARAC_FAMILY_1"/>
    <property type="match status" value="1"/>
</dbReference>
<name>A0ABW4JHP7_9BACL</name>
<dbReference type="SUPFAM" id="SSF46689">
    <property type="entry name" value="Homeodomain-like"/>
    <property type="match status" value="2"/>
</dbReference>
<dbReference type="PANTHER" id="PTHR43280:SF2">
    <property type="entry name" value="HTH-TYPE TRANSCRIPTIONAL REGULATOR EXSA"/>
    <property type="match status" value="1"/>
</dbReference>
<reference evidence="6" key="1">
    <citation type="journal article" date="2019" name="Int. J. Syst. Evol. Microbiol.">
        <title>The Global Catalogue of Microorganisms (GCM) 10K type strain sequencing project: providing services to taxonomists for standard genome sequencing and annotation.</title>
        <authorList>
            <consortium name="The Broad Institute Genomics Platform"/>
            <consortium name="The Broad Institute Genome Sequencing Center for Infectious Disease"/>
            <person name="Wu L."/>
            <person name="Ma J."/>
        </authorList>
    </citation>
    <scope>NUCLEOTIDE SEQUENCE [LARGE SCALE GENOMIC DNA]</scope>
    <source>
        <strain evidence="6">CGMCC 1.12286</strain>
    </source>
</reference>
<keyword evidence="2" id="KW-0238">DNA-binding</keyword>
<dbReference type="Proteomes" id="UP001597079">
    <property type="component" value="Unassembled WGS sequence"/>
</dbReference>
<dbReference type="Gene3D" id="1.10.10.60">
    <property type="entry name" value="Homeodomain-like"/>
    <property type="match status" value="2"/>
</dbReference>
<keyword evidence="6" id="KW-1185">Reference proteome</keyword>
<evidence type="ECO:0000256" key="3">
    <source>
        <dbReference type="ARBA" id="ARBA00023163"/>
    </source>
</evidence>
<sequence length="307" mass="35437">MRSTDLLTNRMLVEERVYVQHRKLAKPENIDPHSHTGYEIYFFQSGLATYIIGETIYTLKPGDMLLFNGQILHYVKPSFQVPYLRSVINVSRDYVDTLLTEPAKSEVMEMFDQPGGHLLHWSVGERELVEQIFNQIAEEDEMRDLGYQDMVRARLTTLLLSSLRKCSADFPQHPISTTSQKEINAGRVLAYINQQFQSTITLEAISEAVHLNKHYLCHCFKQITGFTIHQYLAKRRIDESKKLLVETDKSIAAIAEAVGIAAVAQFSRLFKQHVGMAPYAYRKSHRRLDGARMFAQSRYWPDVDYEI</sequence>
<feature type="domain" description="HTH araC/xylS-type" evidence="4">
    <location>
        <begin position="186"/>
        <end position="284"/>
    </location>
</feature>
<dbReference type="InterPro" id="IPR018060">
    <property type="entry name" value="HTH_AraC"/>
</dbReference>
<dbReference type="InterPro" id="IPR009057">
    <property type="entry name" value="Homeodomain-like_sf"/>
</dbReference>
<evidence type="ECO:0000259" key="4">
    <source>
        <dbReference type="PROSITE" id="PS01124"/>
    </source>
</evidence>
<dbReference type="PANTHER" id="PTHR43280">
    <property type="entry name" value="ARAC-FAMILY TRANSCRIPTIONAL REGULATOR"/>
    <property type="match status" value="1"/>
</dbReference>
<dbReference type="InterPro" id="IPR003313">
    <property type="entry name" value="AraC-bd"/>
</dbReference>
<keyword evidence="1" id="KW-0805">Transcription regulation</keyword>
<dbReference type="InterPro" id="IPR014710">
    <property type="entry name" value="RmlC-like_jellyroll"/>
</dbReference>
<dbReference type="EMBL" id="JBHUCX010000035">
    <property type="protein sequence ID" value="MFD1675882.1"/>
    <property type="molecule type" value="Genomic_DNA"/>
</dbReference>
<evidence type="ECO:0000256" key="2">
    <source>
        <dbReference type="ARBA" id="ARBA00023125"/>
    </source>
</evidence>
<evidence type="ECO:0000313" key="6">
    <source>
        <dbReference type="Proteomes" id="UP001597079"/>
    </source>
</evidence>
<dbReference type="PROSITE" id="PS01124">
    <property type="entry name" value="HTH_ARAC_FAMILY_2"/>
    <property type="match status" value="1"/>
</dbReference>
<protein>
    <submittedName>
        <fullName evidence="5">Helix-turn-helix domain-containing protein</fullName>
    </submittedName>
</protein>
<keyword evidence="3" id="KW-0804">Transcription</keyword>
<dbReference type="SMART" id="SM00342">
    <property type="entry name" value="HTH_ARAC"/>
    <property type="match status" value="1"/>
</dbReference>
<proteinExistence type="predicted"/>